<name>E4Y630_OIKDI</name>
<feature type="compositionally biased region" description="Basic and acidic residues" evidence="1">
    <location>
        <begin position="598"/>
        <end position="609"/>
    </location>
</feature>
<proteinExistence type="predicted"/>
<feature type="compositionally biased region" description="Basic and acidic residues" evidence="1">
    <location>
        <begin position="625"/>
        <end position="635"/>
    </location>
</feature>
<feature type="compositionally biased region" description="Basic and acidic residues" evidence="1">
    <location>
        <begin position="469"/>
        <end position="490"/>
    </location>
</feature>
<sequence>MPFFEEDNCPPAKKQQRRKKKNLTIKARRLINCVTHYHVTQEGVDRWIPIFDVENFNDVVEFEKYVAKVDIDSEEKGLQDPNEEDLSCWDGPPDEDDEDETNLKESKEGIEEKSSQNKDDFNLKIDETEKKQIENEAECSKVPALENKIVEEEAELTPLCEKSFPQNAILKKFQGTEKTQLKNTLLSPEAKKAVLAAFEKHKISASSTNNENQSSSINGGESGGHNSPGETRSPSKTSPEFCTKKPTKENTENEEEINNENEKKIKRSFVMKTANSDIACDSDGTNSSSFGESSLSVENAQAIENEEQKAINEDDNSKAVNGEELSEKEPIEMSMMEGILTAVIKEDSAVFFLDHFRENTICSPLPIKECEEEKEEHSKKESASVPFQSDLSSLFSSNTDIKCSAENIVDQIRIPEVEKEHRELKSKRAVKVFDYAAISDPAENWPVKIFDYSAKQSESTKSSDAQESCAKKTETEKTVEKEPISEETKLKTSTSLMPKRRRKSDKKEKIKSSEKSTESFDGEEETSHKSPLKKTAPTCERIDTRSKTVLLHNSPEKYSTETDKWALPVLSPDKPRGWERIDSRNCQKSTPKNNFICERIDSRPKRDELSTNSGSYVEAPARSGNSREKEAHYESPSKYSRGSWI</sequence>
<dbReference type="AlphaFoldDB" id="E4Y630"/>
<feature type="compositionally biased region" description="Acidic residues" evidence="1">
    <location>
        <begin position="81"/>
        <end position="100"/>
    </location>
</feature>
<accession>E4Y630</accession>
<reference evidence="2" key="1">
    <citation type="journal article" date="2010" name="Science">
        <title>Plasticity of animal genome architecture unmasked by rapid evolution of a pelagic tunicate.</title>
        <authorList>
            <person name="Denoeud F."/>
            <person name="Henriet S."/>
            <person name="Mungpakdee S."/>
            <person name="Aury J.M."/>
            <person name="Da Silva C."/>
            <person name="Brinkmann H."/>
            <person name="Mikhaleva J."/>
            <person name="Olsen L.C."/>
            <person name="Jubin C."/>
            <person name="Canestro C."/>
            <person name="Bouquet J.M."/>
            <person name="Danks G."/>
            <person name="Poulain J."/>
            <person name="Campsteijn C."/>
            <person name="Adamski M."/>
            <person name="Cross I."/>
            <person name="Yadetie F."/>
            <person name="Muffato M."/>
            <person name="Louis A."/>
            <person name="Butcher S."/>
            <person name="Tsagkogeorga G."/>
            <person name="Konrad A."/>
            <person name="Singh S."/>
            <person name="Jensen M.F."/>
            <person name="Cong E.H."/>
            <person name="Eikeseth-Otteraa H."/>
            <person name="Noel B."/>
            <person name="Anthouard V."/>
            <person name="Porcel B.M."/>
            <person name="Kachouri-Lafond R."/>
            <person name="Nishino A."/>
            <person name="Ugolini M."/>
            <person name="Chourrout P."/>
            <person name="Nishida H."/>
            <person name="Aasland R."/>
            <person name="Huzurbazar S."/>
            <person name="Westhof E."/>
            <person name="Delsuc F."/>
            <person name="Lehrach H."/>
            <person name="Reinhardt R."/>
            <person name="Weissenbach J."/>
            <person name="Roy S.W."/>
            <person name="Artiguenave F."/>
            <person name="Postlethwait J.H."/>
            <person name="Manak J.R."/>
            <person name="Thompson E.M."/>
            <person name="Jaillon O."/>
            <person name="Du Pasquier L."/>
            <person name="Boudinot P."/>
            <person name="Liberles D.A."/>
            <person name="Volff J.N."/>
            <person name="Philippe H."/>
            <person name="Lenhard B."/>
            <person name="Roest Crollius H."/>
            <person name="Wincker P."/>
            <person name="Chourrout D."/>
        </authorList>
    </citation>
    <scope>NUCLEOTIDE SEQUENCE [LARGE SCALE GENOMIC DNA]</scope>
</reference>
<feature type="region of interest" description="Disordered" evidence="1">
    <location>
        <begin position="73"/>
        <end position="123"/>
    </location>
</feature>
<feature type="region of interest" description="Disordered" evidence="1">
    <location>
        <begin position="456"/>
        <end position="645"/>
    </location>
</feature>
<dbReference type="Proteomes" id="UP000011014">
    <property type="component" value="Unassembled WGS sequence"/>
</dbReference>
<feature type="compositionally biased region" description="Basic and acidic residues" evidence="1">
    <location>
        <begin position="573"/>
        <end position="585"/>
    </location>
</feature>
<feature type="compositionally biased region" description="Basic and acidic residues" evidence="1">
    <location>
        <begin position="505"/>
        <end position="518"/>
    </location>
</feature>
<feature type="compositionally biased region" description="Basic and acidic residues" evidence="1">
    <location>
        <begin position="306"/>
        <end position="317"/>
    </location>
</feature>
<feature type="compositionally biased region" description="Basic and acidic residues" evidence="1">
    <location>
        <begin position="101"/>
        <end position="123"/>
    </location>
</feature>
<evidence type="ECO:0000313" key="2">
    <source>
        <dbReference type="EMBL" id="CBY31080.1"/>
    </source>
</evidence>
<dbReference type="EMBL" id="FN654292">
    <property type="protein sequence ID" value="CBY31080.1"/>
    <property type="molecule type" value="Genomic_DNA"/>
</dbReference>
<feature type="compositionally biased region" description="Polar residues" evidence="1">
    <location>
        <begin position="204"/>
        <end position="240"/>
    </location>
</feature>
<organism evidence="2">
    <name type="scientific">Oikopleura dioica</name>
    <name type="common">Tunicate</name>
    <dbReference type="NCBI Taxonomy" id="34765"/>
    <lineage>
        <taxon>Eukaryota</taxon>
        <taxon>Metazoa</taxon>
        <taxon>Chordata</taxon>
        <taxon>Tunicata</taxon>
        <taxon>Appendicularia</taxon>
        <taxon>Copelata</taxon>
        <taxon>Oikopleuridae</taxon>
        <taxon>Oikopleura</taxon>
    </lineage>
</organism>
<evidence type="ECO:0000256" key="1">
    <source>
        <dbReference type="SAM" id="MobiDB-lite"/>
    </source>
</evidence>
<feature type="region of interest" description="Disordered" evidence="1">
    <location>
        <begin position="202"/>
        <end position="330"/>
    </location>
</feature>
<protein>
    <submittedName>
        <fullName evidence="2">Uncharacterized protein</fullName>
    </submittedName>
</protein>
<feature type="compositionally biased region" description="Basic and acidic residues" evidence="1">
    <location>
        <begin position="242"/>
        <end position="251"/>
    </location>
</feature>
<gene>
    <name evidence="2" type="ORF">GSOID_T00019034001</name>
</gene>
<feature type="compositionally biased region" description="Low complexity" evidence="1">
    <location>
        <begin position="282"/>
        <end position="296"/>
    </location>
</feature>
<feature type="compositionally biased region" description="Basic and acidic residues" evidence="1">
    <location>
        <begin position="554"/>
        <end position="564"/>
    </location>
</feature>
<feature type="compositionally biased region" description="Polar residues" evidence="1">
    <location>
        <begin position="456"/>
        <end position="466"/>
    </location>
</feature>